<proteinExistence type="inferred from homology"/>
<dbReference type="Proteomes" id="UP001497392">
    <property type="component" value="Unassembled WGS sequence"/>
</dbReference>
<keyword evidence="6" id="KW-0406">Ion transport</keyword>
<evidence type="ECO:0000256" key="4">
    <source>
        <dbReference type="ARBA" id="ARBA00022989"/>
    </source>
</evidence>
<keyword evidence="6" id="KW-0813">Transport</keyword>
<evidence type="ECO:0000256" key="5">
    <source>
        <dbReference type="ARBA" id="ARBA00023136"/>
    </source>
</evidence>
<name>A0ABP1FYM3_9CHLO</name>
<sequence>MTSEKKGIPSLNTMLSKLTRRSETTSDSTPPSPVVGLRKAASGTDMASTTPNPLLTPFDRKKAAAVGLRRWVRFESNGTTDILQADKHAITQKLGVQLRDLRLLDPQLHFSYPSALLCRDKALVVNLEHIKCIITKDEVFILNADEDPVVAFIEELQRRLTPVNGKALPLPTSKSSPNLAHDGAGGLPPAAMDDMRGEHKSPFELRALEVALDVVASQLERLAVELECAAHPALDDLTAKVSTGNLERVRRIKNRLVRLTTRVQTLREMLEKLMDDDSDMHAMHLTARAYDQLERQKTQQSGFDNALIREQLMAGGAPLSPKNLDEQAERDEEEIAEVEMILETYFMSVDNTFNKLQTLCEYIDDTEDYINIELDNHRNQLIRLELILTAATLCIAIVGVISGLFGMNLHNTHEDSYLTFVLVSCLSSAFAVLLFIGIVVFCRWKKLF</sequence>
<gene>
    <name evidence="9" type="primary">g7755</name>
    <name evidence="9" type="ORF">VP750_LOCUS6637</name>
</gene>
<feature type="transmembrane region" description="Helical" evidence="6">
    <location>
        <begin position="386"/>
        <end position="405"/>
    </location>
</feature>
<keyword evidence="6" id="KW-0460">Magnesium</keyword>
<evidence type="ECO:0000256" key="2">
    <source>
        <dbReference type="ARBA" id="ARBA00007535"/>
    </source>
</evidence>
<evidence type="ECO:0000256" key="6">
    <source>
        <dbReference type="RuleBase" id="RU366041"/>
    </source>
</evidence>
<keyword evidence="4 6" id="KW-1133">Transmembrane helix</keyword>
<comment type="similarity">
    <text evidence="2 6">Belongs to the CorA metal ion transporter (MIT) (TC 1.A.35.5) family.</text>
</comment>
<keyword evidence="3 6" id="KW-0812">Transmembrane</keyword>
<dbReference type="SUPFAM" id="SSF144083">
    <property type="entry name" value="Magnesium transport protein CorA, transmembrane region"/>
    <property type="match status" value="1"/>
</dbReference>
<keyword evidence="10" id="KW-1185">Reference proteome</keyword>
<protein>
    <recommendedName>
        <fullName evidence="6">Magnesium transporter</fullName>
    </recommendedName>
</protein>
<comment type="subcellular location">
    <subcellularLocation>
        <location evidence="1 6">Membrane</location>
        <topology evidence="1 6">Multi-pass membrane protein</topology>
    </subcellularLocation>
</comment>
<evidence type="ECO:0000256" key="3">
    <source>
        <dbReference type="ARBA" id="ARBA00022692"/>
    </source>
</evidence>
<reference evidence="9 10" key="1">
    <citation type="submission" date="2024-06" db="EMBL/GenBank/DDBJ databases">
        <authorList>
            <person name="Kraege A."/>
            <person name="Thomma B."/>
        </authorList>
    </citation>
    <scope>NUCLEOTIDE SEQUENCE [LARGE SCALE GENOMIC DNA]</scope>
</reference>
<dbReference type="Pfam" id="PF22099">
    <property type="entry name" value="MRS2-like"/>
    <property type="match status" value="1"/>
</dbReference>
<feature type="region of interest" description="Disordered" evidence="8">
    <location>
        <begin position="1"/>
        <end position="52"/>
    </location>
</feature>
<organism evidence="9 10">
    <name type="scientific">Coccomyxa viridis</name>
    <dbReference type="NCBI Taxonomy" id="1274662"/>
    <lineage>
        <taxon>Eukaryota</taxon>
        <taxon>Viridiplantae</taxon>
        <taxon>Chlorophyta</taxon>
        <taxon>core chlorophytes</taxon>
        <taxon>Trebouxiophyceae</taxon>
        <taxon>Trebouxiophyceae incertae sedis</taxon>
        <taxon>Coccomyxaceae</taxon>
        <taxon>Coccomyxa</taxon>
    </lineage>
</organism>
<evidence type="ECO:0000256" key="8">
    <source>
        <dbReference type="SAM" id="MobiDB-lite"/>
    </source>
</evidence>
<dbReference type="PANTHER" id="PTHR13890:SF31">
    <property type="entry name" value="MAGNESIUM TRANSPORTER MRS2-2-RELATED"/>
    <property type="match status" value="1"/>
</dbReference>
<keyword evidence="5 6" id="KW-0472">Membrane</keyword>
<comment type="caution">
    <text evidence="9">The sequence shown here is derived from an EMBL/GenBank/DDBJ whole genome shotgun (WGS) entry which is preliminary data.</text>
</comment>
<dbReference type="InterPro" id="IPR039204">
    <property type="entry name" value="MRS2-like"/>
</dbReference>
<dbReference type="EMBL" id="CAXHTA020000012">
    <property type="protein sequence ID" value="CAL5224978.1"/>
    <property type="molecule type" value="Genomic_DNA"/>
</dbReference>
<accession>A0ABP1FYM3</accession>
<dbReference type="PANTHER" id="PTHR13890">
    <property type="entry name" value="RNA SPLICING PROTEIN MRS2, MITOCHONDRIAL"/>
    <property type="match status" value="1"/>
</dbReference>
<comment type="function">
    <text evidence="6">Magnesium transporter that may mediate the influx of magnesium.</text>
</comment>
<keyword evidence="7" id="KW-0175">Coiled coil</keyword>
<evidence type="ECO:0000256" key="1">
    <source>
        <dbReference type="ARBA" id="ARBA00004141"/>
    </source>
</evidence>
<evidence type="ECO:0000256" key="7">
    <source>
        <dbReference type="SAM" id="Coils"/>
    </source>
</evidence>
<dbReference type="InterPro" id="IPR045863">
    <property type="entry name" value="CorA_TM1_TM2"/>
</dbReference>
<dbReference type="Gene3D" id="2.40.128.330">
    <property type="match status" value="1"/>
</dbReference>
<feature type="transmembrane region" description="Helical" evidence="6">
    <location>
        <begin position="417"/>
        <end position="442"/>
    </location>
</feature>
<feature type="coiled-coil region" evidence="7">
    <location>
        <begin position="249"/>
        <end position="276"/>
    </location>
</feature>
<dbReference type="Gene3D" id="1.20.58.340">
    <property type="entry name" value="Magnesium transport protein CorA, transmembrane region"/>
    <property type="match status" value="1"/>
</dbReference>
<evidence type="ECO:0000313" key="9">
    <source>
        <dbReference type="EMBL" id="CAL5224978.1"/>
    </source>
</evidence>
<dbReference type="CDD" id="cd12823">
    <property type="entry name" value="Mrs2_Mfm1p-like"/>
    <property type="match status" value="1"/>
</dbReference>
<evidence type="ECO:0000313" key="10">
    <source>
        <dbReference type="Proteomes" id="UP001497392"/>
    </source>
</evidence>